<evidence type="ECO:0000256" key="4">
    <source>
        <dbReference type="ARBA" id="ARBA00022989"/>
    </source>
</evidence>
<organism evidence="8 9">
    <name type="scientific">Sporomusa silvacetica DSM 10669</name>
    <dbReference type="NCBI Taxonomy" id="1123289"/>
    <lineage>
        <taxon>Bacteria</taxon>
        <taxon>Bacillati</taxon>
        <taxon>Bacillota</taxon>
        <taxon>Negativicutes</taxon>
        <taxon>Selenomonadales</taxon>
        <taxon>Sporomusaceae</taxon>
        <taxon>Sporomusa</taxon>
    </lineage>
</organism>
<evidence type="ECO:0000256" key="3">
    <source>
        <dbReference type="ARBA" id="ARBA00022692"/>
    </source>
</evidence>
<dbReference type="InterPro" id="IPR037185">
    <property type="entry name" value="EmrE-like"/>
</dbReference>
<dbReference type="EMBL" id="CP155573">
    <property type="protein sequence ID" value="XFO68836.1"/>
    <property type="molecule type" value="Genomic_DNA"/>
</dbReference>
<feature type="transmembrane region" description="Helical" evidence="6">
    <location>
        <begin position="122"/>
        <end position="143"/>
    </location>
</feature>
<feature type="domain" description="EamA" evidence="7">
    <location>
        <begin position="147"/>
        <end position="301"/>
    </location>
</feature>
<feature type="transmembrane region" description="Helical" evidence="6">
    <location>
        <begin position="66"/>
        <end position="90"/>
    </location>
</feature>
<evidence type="ECO:0000256" key="5">
    <source>
        <dbReference type="ARBA" id="ARBA00023136"/>
    </source>
</evidence>
<evidence type="ECO:0000313" key="8">
    <source>
        <dbReference type="EMBL" id="XFO68836.1"/>
    </source>
</evidence>
<evidence type="ECO:0000256" key="2">
    <source>
        <dbReference type="ARBA" id="ARBA00007362"/>
    </source>
</evidence>
<dbReference type="Proteomes" id="UP000216752">
    <property type="component" value="Chromosome"/>
</dbReference>
<dbReference type="InterPro" id="IPR050638">
    <property type="entry name" value="AA-Vitamin_Transporters"/>
</dbReference>
<keyword evidence="4 6" id="KW-1133">Transmembrane helix</keyword>
<keyword evidence="9" id="KW-1185">Reference proteome</keyword>
<gene>
    <name evidence="8" type="ORF">SPSIL_050600</name>
</gene>
<sequence>MKKAYIYIILAAVIFSTMEIASKTVAADINPFQLNFIRFLIGGVILLPASMQAIKGKNIELNRNDCIYFLLTGFLGIVISMSFFQFAILYTMASTVAIIFSANPTFTTPIAYFLLNEKINKKVMLSLAVSLLGVLFILNPFGIHTDMKGIILAILSAITFALYSVVSKMRVARYGSVVINCFSFLAGDIILLALMLISHLPLFDTYQKGNITPLLVDIPIISGINYSNIAVLMYLGVVVSGLGFLFYFMAMEKSSASVASIVFFIKPALAPLFCLLILRETLTTYTIIGIVLILAGAYIMMSNNDHKQGAYS</sequence>
<evidence type="ECO:0000256" key="1">
    <source>
        <dbReference type="ARBA" id="ARBA00004141"/>
    </source>
</evidence>
<dbReference type="SUPFAM" id="SSF103481">
    <property type="entry name" value="Multidrug resistance efflux transporter EmrE"/>
    <property type="match status" value="2"/>
</dbReference>
<protein>
    <recommendedName>
        <fullName evidence="7">EamA domain-containing protein</fullName>
    </recommendedName>
</protein>
<comment type="subcellular location">
    <subcellularLocation>
        <location evidence="1">Membrane</location>
        <topology evidence="1">Multi-pass membrane protein</topology>
    </subcellularLocation>
</comment>
<feature type="transmembrane region" description="Helical" evidence="6">
    <location>
        <begin position="178"/>
        <end position="197"/>
    </location>
</feature>
<dbReference type="PANTHER" id="PTHR32322">
    <property type="entry name" value="INNER MEMBRANE TRANSPORTER"/>
    <property type="match status" value="1"/>
</dbReference>
<comment type="similarity">
    <text evidence="2">Belongs to the EamA transporter family.</text>
</comment>
<keyword evidence="5 6" id="KW-0472">Membrane</keyword>
<name>A0ABZ3ITF2_9FIRM</name>
<feature type="transmembrane region" description="Helical" evidence="6">
    <location>
        <begin position="149"/>
        <end position="166"/>
    </location>
</feature>
<proteinExistence type="inferred from homology"/>
<evidence type="ECO:0000256" key="6">
    <source>
        <dbReference type="SAM" id="Phobius"/>
    </source>
</evidence>
<dbReference type="PANTHER" id="PTHR32322:SF2">
    <property type="entry name" value="EAMA DOMAIN-CONTAINING PROTEIN"/>
    <property type="match status" value="1"/>
</dbReference>
<feature type="transmembrane region" description="Helical" evidence="6">
    <location>
        <begin position="229"/>
        <end position="249"/>
    </location>
</feature>
<evidence type="ECO:0000313" key="9">
    <source>
        <dbReference type="Proteomes" id="UP000216752"/>
    </source>
</evidence>
<feature type="transmembrane region" description="Helical" evidence="6">
    <location>
        <begin position="36"/>
        <end position="54"/>
    </location>
</feature>
<dbReference type="RefSeq" id="WP_211289735.1">
    <property type="nucleotide sequence ID" value="NZ_CP155573.1"/>
</dbReference>
<feature type="domain" description="EamA" evidence="7">
    <location>
        <begin position="3"/>
        <end position="138"/>
    </location>
</feature>
<feature type="transmembrane region" description="Helical" evidence="6">
    <location>
        <begin position="284"/>
        <end position="301"/>
    </location>
</feature>
<feature type="transmembrane region" description="Helical" evidence="6">
    <location>
        <begin position="96"/>
        <end position="115"/>
    </location>
</feature>
<accession>A0ABZ3ITF2</accession>
<keyword evidence="3 6" id="KW-0812">Transmembrane</keyword>
<dbReference type="Pfam" id="PF00892">
    <property type="entry name" value="EamA"/>
    <property type="match status" value="2"/>
</dbReference>
<evidence type="ECO:0000259" key="7">
    <source>
        <dbReference type="Pfam" id="PF00892"/>
    </source>
</evidence>
<feature type="transmembrane region" description="Helical" evidence="6">
    <location>
        <begin position="256"/>
        <end position="278"/>
    </location>
</feature>
<reference evidence="8" key="1">
    <citation type="submission" date="2024-05" db="EMBL/GenBank/DDBJ databases">
        <title>Isolation and characterization of Sporomusa carbonis sp. nov., a carboxydotrophic hydrogenogen in the genus of Sporomusa isolated from a charcoal burning pile.</title>
        <authorList>
            <person name="Boeer T."/>
            <person name="Rosenbaum F."/>
            <person name="Eysell L."/>
            <person name="Mueller V."/>
            <person name="Daniel R."/>
            <person name="Poehlein A."/>
        </authorList>
    </citation>
    <scope>NUCLEOTIDE SEQUENCE [LARGE SCALE GENOMIC DNA]</scope>
    <source>
        <strain evidence="8">DSM 10669</strain>
    </source>
</reference>
<dbReference type="InterPro" id="IPR000620">
    <property type="entry name" value="EamA_dom"/>
</dbReference>